<evidence type="ECO:0000256" key="4">
    <source>
        <dbReference type="ARBA" id="ARBA00023136"/>
    </source>
</evidence>
<comment type="similarity">
    <text evidence="2">Belongs to the SusD family.</text>
</comment>
<protein>
    <recommendedName>
        <fullName evidence="10">RagB/SusD family nutrient uptake outer membrane protein</fullName>
    </recommendedName>
</protein>
<dbReference type="SUPFAM" id="SSF48452">
    <property type="entry name" value="TPR-like"/>
    <property type="match status" value="1"/>
</dbReference>
<keyword evidence="9" id="KW-1185">Reference proteome</keyword>
<evidence type="ECO:0000256" key="2">
    <source>
        <dbReference type="ARBA" id="ARBA00006275"/>
    </source>
</evidence>
<dbReference type="InterPro" id="IPR033985">
    <property type="entry name" value="SusD-like_N"/>
</dbReference>
<name>A0A1G4G3S8_9BACT</name>
<sequence length="517" mass="58310">MRTIDLKYYRFFLLLPLFIGCSDFTDITPKGQSILNKVEELELLLNDEYTQLQSWEAMYLVNDNIPAQNILDLITRHENGMPTVESVLLTWDETVDRTTITQDPQQNLYGAFYGVIGRIANPIIANVDQATGSKTKAAQIKAEAYVLRAFFHYLAVNFYARAYNPATAAGDGGVPYMLEDFPINGLAEKRTVQEVYQFILEDLESALELDALPENPAGMRVGKAFAYAVKAKVLMAMRDYAGADQAAIASLAINDRLLDHRDDRLAIPMPPFDIPFFERPRFNEEELFYQVSSFTMRYIFSPDLLASFDPNDLMLKYGELENNVATYLTGGVLLNQGGNMTSLAGVQAWFHYVMAGDFKIHYSINSLTTADMYLTRAECLLRGEDANIPAAMEILEKLRERRIDPAGYTPLNVSTKTEAIAALKQVARCENFATSKNFIDMKRWNATEPEWQTTLTKTLTLAPQGFMPRGGNPMIGWDPIPPVTTKSYILRPDSPLWIFPFPQAATNYNPNLTQNYD</sequence>
<dbReference type="InterPro" id="IPR012944">
    <property type="entry name" value="SusD_RagB_dom"/>
</dbReference>
<evidence type="ECO:0000313" key="8">
    <source>
        <dbReference type="EMBL" id="SCM55319.1"/>
    </source>
</evidence>
<dbReference type="InterPro" id="IPR011990">
    <property type="entry name" value="TPR-like_helical_dom_sf"/>
</dbReference>
<dbReference type="AlphaFoldDB" id="A0A1G4G3S8"/>
<feature type="domain" description="SusD-like N-terminal" evidence="7">
    <location>
        <begin position="85"/>
        <end position="233"/>
    </location>
</feature>
<feature type="domain" description="RagB/SusD" evidence="6">
    <location>
        <begin position="369"/>
        <end position="516"/>
    </location>
</feature>
<evidence type="ECO:0000256" key="3">
    <source>
        <dbReference type="ARBA" id="ARBA00022729"/>
    </source>
</evidence>
<keyword evidence="3" id="KW-0732">Signal</keyword>
<keyword evidence="4" id="KW-0472">Membrane</keyword>
<dbReference type="KEGG" id="pmuc:ING2E5A_0240"/>
<evidence type="ECO:0000256" key="1">
    <source>
        <dbReference type="ARBA" id="ARBA00004442"/>
    </source>
</evidence>
<gene>
    <name evidence="8" type="ORF">ING2E5A_0240</name>
</gene>
<evidence type="ECO:0008006" key="10">
    <source>
        <dbReference type="Google" id="ProtNLM"/>
    </source>
</evidence>
<dbReference type="EMBL" id="LT608328">
    <property type="protein sequence ID" value="SCM55319.1"/>
    <property type="molecule type" value="Genomic_DNA"/>
</dbReference>
<dbReference type="PROSITE" id="PS51257">
    <property type="entry name" value="PROKAR_LIPOPROTEIN"/>
    <property type="match status" value="1"/>
</dbReference>
<keyword evidence="5" id="KW-0998">Cell outer membrane</keyword>
<dbReference type="Pfam" id="PF14322">
    <property type="entry name" value="SusD-like_3"/>
    <property type="match status" value="1"/>
</dbReference>
<comment type="subcellular location">
    <subcellularLocation>
        <location evidence="1">Cell outer membrane</location>
    </subcellularLocation>
</comment>
<dbReference type="RefSeq" id="WP_071135829.1">
    <property type="nucleotide sequence ID" value="NZ_LT608328.1"/>
</dbReference>
<organism evidence="8 9">
    <name type="scientific">Petrimonas mucosa</name>
    <dbReference type="NCBI Taxonomy" id="1642646"/>
    <lineage>
        <taxon>Bacteria</taxon>
        <taxon>Pseudomonadati</taxon>
        <taxon>Bacteroidota</taxon>
        <taxon>Bacteroidia</taxon>
        <taxon>Bacteroidales</taxon>
        <taxon>Dysgonomonadaceae</taxon>
        <taxon>Petrimonas</taxon>
    </lineage>
</organism>
<evidence type="ECO:0000259" key="6">
    <source>
        <dbReference type="Pfam" id="PF07980"/>
    </source>
</evidence>
<proteinExistence type="inferred from homology"/>
<dbReference type="Gene3D" id="1.25.40.390">
    <property type="match status" value="2"/>
</dbReference>
<evidence type="ECO:0000313" key="9">
    <source>
        <dbReference type="Proteomes" id="UP000178485"/>
    </source>
</evidence>
<dbReference type="STRING" id="1642646.ING2E5A_0240"/>
<dbReference type="GO" id="GO:0009279">
    <property type="term" value="C:cell outer membrane"/>
    <property type="evidence" value="ECO:0007669"/>
    <property type="project" value="UniProtKB-SubCell"/>
</dbReference>
<reference evidence="8 9" key="1">
    <citation type="submission" date="2016-08" db="EMBL/GenBank/DDBJ databases">
        <authorList>
            <person name="Seilhamer J.J."/>
        </authorList>
    </citation>
    <scope>NUCLEOTIDE SEQUENCE [LARGE SCALE GENOMIC DNA]</scope>
    <source>
        <strain evidence="8">ING2-E5A</strain>
    </source>
</reference>
<dbReference type="Pfam" id="PF07980">
    <property type="entry name" value="SusD_RagB"/>
    <property type="match status" value="1"/>
</dbReference>
<evidence type="ECO:0000259" key="7">
    <source>
        <dbReference type="Pfam" id="PF14322"/>
    </source>
</evidence>
<accession>A0A1G4G3S8</accession>
<evidence type="ECO:0000256" key="5">
    <source>
        <dbReference type="ARBA" id="ARBA00023237"/>
    </source>
</evidence>
<dbReference type="Proteomes" id="UP000178485">
    <property type="component" value="Chromosome i"/>
</dbReference>